<gene>
    <name evidence="3" type="ORF">EDD31_1045</name>
</gene>
<dbReference type="InterPro" id="IPR019945">
    <property type="entry name" value="F420_G6P_DH-rel"/>
</dbReference>
<dbReference type="RefSeq" id="WP_170163196.1">
    <property type="nucleotide sequence ID" value="NZ_RKHK01000001.1"/>
</dbReference>
<dbReference type="PANTHER" id="PTHR43244:SF1">
    <property type="entry name" value="5,10-METHYLENETETRAHYDROMETHANOPTERIN REDUCTASE"/>
    <property type="match status" value="1"/>
</dbReference>
<dbReference type="InterPro" id="IPR036661">
    <property type="entry name" value="Luciferase-like_sf"/>
</dbReference>
<dbReference type="Gene3D" id="3.20.20.30">
    <property type="entry name" value="Luciferase-like domain"/>
    <property type="match status" value="1"/>
</dbReference>
<sequence>MTVFGFHASHEQIGPSQLLRDVQEAERAGFDAAMASDHHMPWSARQGHSGFTLSWLGAALATTSLRIGHVAAPGQRYHPAILAQAIGTLGQMFPGRYWTALGAGQAMNEHVTGDPWPDQQTRRRRLEESADVIHRLLQGETVSHTGLIRVDRAHVYDRPETPSPLLAACITPESARRAAAWAQGMITLNQGGAEHDVQAAYREAGGRGPVALQVHLSWAPTEEEALAIARDQWSANTLGPPLDQDLPTPEYFDAASREISADTVREAVRISADPAQHVAWISDDVAAGFDEIYLHHVGQVQQPWLDLAGAEILPALRS</sequence>
<dbReference type="SUPFAM" id="SSF51679">
    <property type="entry name" value="Bacterial luciferase-like"/>
    <property type="match status" value="1"/>
</dbReference>
<keyword evidence="1" id="KW-0560">Oxidoreductase</keyword>
<dbReference type="EMBL" id="RKHK01000001">
    <property type="protein sequence ID" value="ROR72686.1"/>
    <property type="molecule type" value="Genomic_DNA"/>
</dbReference>
<evidence type="ECO:0000313" key="3">
    <source>
        <dbReference type="EMBL" id="ROR72686.1"/>
    </source>
</evidence>
<dbReference type="NCBIfam" id="TIGR03557">
    <property type="entry name" value="F420_G6P_family"/>
    <property type="match status" value="1"/>
</dbReference>
<dbReference type="PANTHER" id="PTHR43244">
    <property type="match status" value="1"/>
</dbReference>
<dbReference type="AlphaFoldDB" id="A0A3N2BBQ3"/>
<dbReference type="GO" id="GO:0016705">
    <property type="term" value="F:oxidoreductase activity, acting on paired donors, with incorporation or reduction of molecular oxygen"/>
    <property type="evidence" value="ECO:0007669"/>
    <property type="project" value="InterPro"/>
</dbReference>
<comment type="caution">
    <text evidence="3">The sequence shown here is derived from an EMBL/GenBank/DDBJ whole genome shotgun (WGS) entry which is preliminary data.</text>
</comment>
<dbReference type="InterPro" id="IPR050564">
    <property type="entry name" value="F420-G6PD/mer"/>
</dbReference>
<protein>
    <submittedName>
        <fullName evidence="3">Putative non-F420 flavinoid oxidoreductase</fullName>
    </submittedName>
</protein>
<evidence type="ECO:0000259" key="2">
    <source>
        <dbReference type="Pfam" id="PF00296"/>
    </source>
</evidence>
<proteinExistence type="predicted"/>
<feature type="domain" description="Luciferase-like" evidence="2">
    <location>
        <begin position="10"/>
        <end position="290"/>
    </location>
</feature>
<organism evidence="3 4">
    <name type="scientific">Bogoriella caseilytica</name>
    <dbReference type="NCBI Taxonomy" id="56055"/>
    <lineage>
        <taxon>Bacteria</taxon>
        <taxon>Bacillati</taxon>
        <taxon>Actinomycetota</taxon>
        <taxon>Actinomycetes</taxon>
        <taxon>Micrococcales</taxon>
        <taxon>Bogoriellaceae</taxon>
        <taxon>Bogoriella</taxon>
    </lineage>
</organism>
<evidence type="ECO:0000313" key="4">
    <source>
        <dbReference type="Proteomes" id="UP000280668"/>
    </source>
</evidence>
<name>A0A3N2BBQ3_9MICO</name>
<dbReference type="NCBIfam" id="TIGR03885">
    <property type="entry name" value="flavin_revert"/>
    <property type="match status" value="1"/>
</dbReference>
<dbReference type="Proteomes" id="UP000280668">
    <property type="component" value="Unassembled WGS sequence"/>
</dbReference>
<accession>A0A3N2BBQ3</accession>
<reference evidence="3 4" key="1">
    <citation type="submission" date="2018-11" db="EMBL/GenBank/DDBJ databases">
        <title>Sequencing the genomes of 1000 actinobacteria strains.</title>
        <authorList>
            <person name="Klenk H.-P."/>
        </authorList>
    </citation>
    <scope>NUCLEOTIDE SEQUENCE [LARGE SCALE GENOMIC DNA]</scope>
    <source>
        <strain evidence="3 4">DSM 11294</strain>
    </source>
</reference>
<dbReference type="InterPro" id="IPR011251">
    <property type="entry name" value="Luciferase-like_dom"/>
</dbReference>
<dbReference type="InterPro" id="IPR023907">
    <property type="entry name" value="Non-F420_Flavin_OxRdtase"/>
</dbReference>
<dbReference type="Pfam" id="PF00296">
    <property type="entry name" value="Bac_luciferase"/>
    <property type="match status" value="1"/>
</dbReference>
<evidence type="ECO:0000256" key="1">
    <source>
        <dbReference type="ARBA" id="ARBA00023002"/>
    </source>
</evidence>
<keyword evidence="4" id="KW-1185">Reference proteome</keyword>